<dbReference type="SUPFAM" id="SSF55729">
    <property type="entry name" value="Acyl-CoA N-acyltransferases (Nat)"/>
    <property type="match status" value="1"/>
</dbReference>
<dbReference type="PANTHER" id="PTHR43072:SF36">
    <property type="entry name" value="RIBOSOMAL-PROTEIN-ALANINE ACETYLTRANSFERASE"/>
    <property type="match status" value="1"/>
</dbReference>
<protein>
    <submittedName>
        <fullName evidence="3">GNAT family N-acetyltransferase</fullName>
        <ecNumber evidence="3">2.3.-.-</ecNumber>
    </submittedName>
</protein>
<accession>A0ABW1MRU5</accession>
<dbReference type="EC" id="2.3.-.-" evidence="3"/>
<gene>
    <name evidence="3" type="ORF">ACFP4F_29115</name>
</gene>
<evidence type="ECO:0000313" key="4">
    <source>
        <dbReference type="Proteomes" id="UP001596139"/>
    </source>
</evidence>
<dbReference type="PROSITE" id="PS51186">
    <property type="entry name" value="GNAT"/>
    <property type="match status" value="1"/>
</dbReference>
<sequence>MSIRSCDLEPSGPFPPGVTVRNPRPSDHAVLQGALTDWWGGQGGEAGAQQRRLLVPRLFLQHFSETSFLVERAAEGSSGGGSEGGAAGGAALRAFLIGFLSQTDPETAYIHFVGVHPEEQRGGLGSALYRRFFDVARGHGRSRVRAITSPANRNSIAYHTRMGFRIEPGDRTEDGVGVCTDYDGPGLDRVSFVREL</sequence>
<dbReference type="CDD" id="cd04301">
    <property type="entry name" value="NAT_SF"/>
    <property type="match status" value="1"/>
</dbReference>
<organism evidence="3 4">
    <name type="scientific">Streptomyces ochraceiscleroticus</name>
    <dbReference type="NCBI Taxonomy" id="47761"/>
    <lineage>
        <taxon>Bacteria</taxon>
        <taxon>Bacillati</taxon>
        <taxon>Actinomycetota</taxon>
        <taxon>Actinomycetes</taxon>
        <taxon>Kitasatosporales</taxon>
        <taxon>Streptomycetaceae</taxon>
        <taxon>Streptomyces</taxon>
    </lineage>
</organism>
<feature type="domain" description="N-acetyltransferase" evidence="2">
    <location>
        <begin position="18"/>
        <end position="185"/>
    </location>
</feature>
<dbReference type="PIRSF" id="PIRSF037663">
    <property type="entry name" value="Acetyltransf_GNAT_prd"/>
    <property type="match status" value="1"/>
</dbReference>
<keyword evidence="3" id="KW-0808">Transferase</keyword>
<dbReference type="InterPro" id="IPR016181">
    <property type="entry name" value="Acyl_CoA_acyltransferase"/>
</dbReference>
<dbReference type="Proteomes" id="UP001596139">
    <property type="component" value="Unassembled WGS sequence"/>
</dbReference>
<dbReference type="Pfam" id="PF00583">
    <property type="entry name" value="Acetyltransf_1"/>
    <property type="match status" value="1"/>
</dbReference>
<reference evidence="4" key="1">
    <citation type="journal article" date="2019" name="Int. J. Syst. Evol. Microbiol.">
        <title>The Global Catalogue of Microorganisms (GCM) 10K type strain sequencing project: providing services to taxonomists for standard genome sequencing and annotation.</title>
        <authorList>
            <consortium name="The Broad Institute Genomics Platform"/>
            <consortium name="The Broad Institute Genome Sequencing Center for Infectious Disease"/>
            <person name="Wu L."/>
            <person name="Ma J."/>
        </authorList>
    </citation>
    <scope>NUCLEOTIDE SEQUENCE [LARGE SCALE GENOMIC DNA]</scope>
    <source>
        <strain evidence="4">CGMCC 1.15180</strain>
    </source>
</reference>
<dbReference type="EMBL" id="JBHSPX010000008">
    <property type="protein sequence ID" value="MFC6066579.1"/>
    <property type="molecule type" value="Genomic_DNA"/>
</dbReference>
<dbReference type="GO" id="GO:0016746">
    <property type="term" value="F:acyltransferase activity"/>
    <property type="evidence" value="ECO:0007669"/>
    <property type="project" value="UniProtKB-KW"/>
</dbReference>
<dbReference type="Gene3D" id="3.40.630.30">
    <property type="match status" value="1"/>
</dbReference>
<keyword evidence="3" id="KW-0012">Acyltransferase</keyword>
<dbReference type="RefSeq" id="WP_031066267.1">
    <property type="nucleotide sequence ID" value="NZ_JBHSPX010000008.1"/>
</dbReference>
<comment type="caution">
    <text evidence="3">The sequence shown here is derived from an EMBL/GenBank/DDBJ whole genome shotgun (WGS) entry which is preliminary data.</text>
</comment>
<dbReference type="PANTHER" id="PTHR43072">
    <property type="entry name" value="N-ACETYLTRANSFERASE"/>
    <property type="match status" value="1"/>
</dbReference>
<evidence type="ECO:0000256" key="1">
    <source>
        <dbReference type="SAM" id="MobiDB-lite"/>
    </source>
</evidence>
<evidence type="ECO:0000259" key="2">
    <source>
        <dbReference type="PROSITE" id="PS51186"/>
    </source>
</evidence>
<name>A0ABW1MRU5_9ACTN</name>
<keyword evidence="4" id="KW-1185">Reference proteome</keyword>
<feature type="region of interest" description="Disordered" evidence="1">
    <location>
        <begin position="1"/>
        <end position="26"/>
    </location>
</feature>
<evidence type="ECO:0000313" key="3">
    <source>
        <dbReference type="EMBL" id="MFC6066579.1"/>
    </source>
</evidence>
<proteinExistence type="predicted"/>
<dbReference type="InterPro" id="IPR000182">
    <property type="entry name" value="GNAT_dom"/>
</dbReference>
<dbReference type="InterPro" id="IPR017255">
    <property type="entry name" value="AcTrfase_GNAT_prd"/>
</dbReference>